<comment type="function">
    <text evidence="1">Resistance to tetracycline by an active tetracycline efflux. This is an energy-dependent process that decreases the accumulation of the antibiotic in whole cells. This protein functions as a metal-tetracycline/H(+) antiporter.</text>
</comment>
<dbReference type="Proteomes" id="UP000441336">
    <property type="component" value="Unassembled WGS sequence"/>
</dbReference>
<feature type="transmembrane region" description="Helical" evidence="10">
    <location>
        <begin position="132"/>
        <end position="155"/>
    </location>
</feature>
<dbReference type="InterPro" id="IPR011701">
    <property type="entry name" value="MFS"/>
</dbReference>
<feature type="transmembrane region" description="Helical" evidence="10">
    <location>
        <begin position="303"/>
        <end position="321"/>
    </location>
</feature>
<dbReference type="InterPro" id="IPR005829">
    <property type="entry name" value="Sugar_transporter_CS"/>
</dbReference>
<dbReference type="Gene3D" id="1.20.1250.20">
    <property type="entry name" value="MFS general substrate transporter like domains"/>
    <property type="match status" value="1"/>
</dbReference>
<feature type="transmembrane region" description="Helical" evidence="10">
    <location>
        <begin position="104"/>
        <end position="125"/>
    </location>
</feature>
<feature type="transmembrane region" description="Helical" evidence="10">
    <location>
        <begin position="485"/>
        <end position="504"/>
    </location>
</feature>
<proteinExistence type="inferred from homology"/>
<dbReference type="InterPro" id="IPR020846">
    <property type="entry name" value="MFS_dom"/>
</dbReference>
<sequence length="520" mass="55188">MSSLRLFLLCATVIAAAVMELIDTSIVNVALSHMSGNLGATLADTSWVITSYAIANIIIIPITSFLAARFGRRRYFIGSIILFTMASALCGTAGNIWTLVAFRFVQGLGGGALLSTSQTIVFEAFPPAKRGIAAALFGIGVFTGPTIGPTLGGYILDVTSWHWIFLVNIPIGIVVTVLSVWLVAEPVATSSRASLRMDWVGLLFLVMGVGALQVVLERGQEEDWFATTYIVQLSAVAVIGIVGFIWWELTTEFPIVNLRVLKSRSLAVAAVLTFVTGMGLFTSVYLTPVFAQRLLHFPVLDTGLLLVPGALVAIFVLILTARALQGGVPIPVIITLGFLIFFAFSWRMSLLTGAAGKGDFYLPLILRGVGIALLTVPLTALAVSGLALKDIAQGAALNNMMRQLGGSFGIAMVNTYLATQFAVHRQALVTHLSATDLNVTARLAATTQLVAARLGQAPLNAVQRACQLLDSTVNQQASIQSYNDAFLLVGGCFLAAMPLLLLVARRKPGAAPVTVSLSDH</sequence>
<dbReference type="NCBIfam" id="TIGR00711">
    <property type="entry name" value="efflux_EmrB"/>
    <property type="match status" value="1"/>
</dbReference>
<comment type="caution">
    <text evidence="12">The sequence shown here is derived from an EMBL/GenBank/DDBJ whole genome shotgun (WGS) entry which is preliminary data.</text>
</comment>
<feature type="transmembrane region" description="Helical" evidence="10">
    <location>
        <begin position="328"/>
        <end position="348"/>
    </location>
</feature>
<dbReference type="GO" id="GO:0022857">
    <property type="term" value="F:transmembrane transporter activity"/>
    <property type="evidence" value="ECO:0007669"/>
    <property type="project" value="InterPro"/>
</dbReference>
<reference evidence="12 13" key="1">
    <citation type="submission" date="2019-12" db="EMBL/GenBank/DDBJ databases">
        <title>Hymenobacter sp. HMF4947 Genome sequencing and assembly.</title>
        <authorList>
            <person name="Kang H."/>
            <person name="Cha I."/>
            <person name="Kim H."/>
            <person name="Joh K."/>
        </authorList>
    </citation>
    <scope>NUCLEOTIDE SEQUENCE [LARGE SCALE GENOMIC DNA]</scope>
    <source>
        <strain evidence="12 13">HMF4947</strain>
    </source>
</reference>
<protein>
    <submittedName>
        <fullName evidence="12">DHA2 family efflux MFS transporter permease subunit</fullName>
    </submittedName>
</protein>
<gene>
    <name evidence="12" type="ORF">GO988_14725</name>
</gene>
<feature type="transmembrane region" description="Helical" evidence="10">
    <location>
        <begin position="48"/>
        <end position="68"/>
    </location>
</feature>
<evidence type="ECO:0000256" key="1">
    <source>
        <dbReference type="ARBA" id="ARBA00003279"/>
    </source>
</evidence>
<name>A0A7K1TGP7_9BACT</name>
<comment type="subcellular location">
    <subcellularLocation>
        <location evidence="2">Cell membrane</location>
        <topology evidence="2">Multi-pass membrane protein</topology>
    </subcellularLocation>
</comment>
<dbReference type="SUPFAM" id="SSF103473">
    <property type="entry name" value="MFS general substrate transporter"/>
    <property type="match status" value="1"/>
</dbReference>
<organism evidence="12 13">
    <name type="scientific">Hymenobacter ginkgonis</name>
    <dbReference type="NCBI Taxonomy" id="2682976"/>
    <lineage>
        <taxon>Bacteria</taxon>
        <taxon>Pseudomonadati</taxon>
        <taxon>Bacteroidota</taxon>
        <taxon>Cytophagia</taxon>
        <taxon>Cytophagales</taxon>
        <taxon>Hymenobacteraceae</taxon>
        <taxon>Hymenobacter</taxon>
    </lineage>
</organism>
<evidence type="ECO:0000256" key="2">
    <source>
        <dbReference type="ARBA" id="ARBA00004651"/>
    </source>
</evidence>
<keyword evidence="13" id="KW-1185">Reference proteome</keyword>
<dbReference type="PROSITE" id="PS50850">
    <property type="entry name" value="MFS"/>
    <property type="match status" value="1"/>
</dbReference>
<dbReference type="PANTHER" id="PTHR42718">
    <property type="entry name" value="MAJOR FACILITATOR SUPERFAMILY MULTIDRUG TRANSPORTER MFSC"/>
    <property type="match status" value="1"/>
</dbReference>
<feature type="transmembrane region" description="Helical" evidence="10">
    <location>
        <begin position="404"/>
        <end position="423"/>
    </location>
</feature>
<dbReference type="InterPro" id="IPR004638">
    <property type="entry name" value="EmrB-like"/>
</dbReference>
<evidence type="ECO:0000256" key="6">
    <source>
        <dbReference type="ARBA" id="ARBA00022475"/>
    </source>
</evidence>
<evidence type="ECO:0000256" key="8">
    <source>
        <dbReference type="ARBA" id="ARBA00022989"/>
    </source>
</evidence>
<evidence type="ECO:0000256" key="4">
    <source>
        <dbReference type="ARBA" id="ARBA00008537"/>
    </source>
</evidence>
<feature type="transmembrane region" description="Helical" evidence="10">
    <location>
        <begin position="228"/>
        <end position="247"/>
    </location>
</feature>
<comment type="similarity">
    <text evidence="3">Belongs to the major facilitator superfamily. TCR/Tet family.</text>
</comment>
<dbReference type="InterPro" id="IPR036259">
    <property type="entry name" value="MFS_trans_sf"/>
</dbReference>
<dbReference type="InterPro" id="IPR001958">
    <property type="entry name" value="Tet-R_TetA/multi-R_MdtG-like"/>
</dbReference>
<feature type="transmembrane region" description="Helical" evidence="10">
    <location>
        <begin position="360"/>
        <end position="383"/>
    </location>
</feature>
<keyword evidence="8 10" id="KW-1133">Transmembrane helix</keyword>
<evidence type="ECO:0000256" key="7">
    <source>
        <dbReference type="ARBA" id="ARBA00022692"/>
    </source>
</evidence>
<feature type="transmembrane region" description="Helical" evidence="10">
    <location>
        <begin position="268"/>
        <end position="291"/>
    </location>
</feature>
<dbReference type="PRINTS" id="PR01035">
    <property type="entry name" value="TCRTETA"/>
</dbReference>
<dbReference type="PROSITE" id="PS00217">
    <property type="entry name" value="SUGAR_TRANSPORT_2"/>
    <property type="match status" value="1"/>
</dbReference>
<dbReference type="PANTHER" id="PTHR42718:SF9">
    <property type="entry name" value="MAJOR FACILITATOR SUPERFAMILY MULTIDRUG TRANSPORTER MFSC"/>
    <property type="match status" value="1"/>
</dbReference>
<evidence type="ECO:0000256" key="3">
    <source>
        <dbReference type="ARBA" id="ARBA00007520"/>
    </source>
</evidence>
<keyword evidence="6" id="KW-1003">Cell membrane</keyword>
<evidence type="ECO:0000313" key="12">
    <source>
        <dbReference type="EMBL" id="MVN77586.1"/>
    </source>
</evidence>
<evidence type="ECO:0000259" key="11">
    <source>
        <dbReference type="PROSITE" id="PS50850"/>
    </source>
</evidence>
<dbReference type="RefSeq" id="WP_157566749.1">
    <property type="nucleotide sequence ID" value="NZ_WQKZ01000003.1"/>
</dbReference>
<feature type="transmembrane region" description="Helical" evidence="10">
    <location>
        <begin position="161"/>
        <end position="184"/>
    </location>
</feature>
<feature type="domain" description="Major facilitator superfamily (MFS) profile" evidence="11">
    <location>
        <begin position="9"/>
        <end position="508"/>
    </location>
</feature>
<evidence type="ECO:0000256" key="10">
    <source>
        <dbReference type="SAM" id="Phobius"/>
    </source>
</evidence>
<feature type="transmembrane region" description="Helical" evidence="10">
    <location>
        <begin position="196"/>
        <end position="216"/>
    </location>
</feature>
<evidence type="ECO:0000256" key="9">
    <source>
        <dbReference type="ARBA" id="ARBA00023136"/>
    </source>
</evidence>
<evidence type="ECO:0000313" key="13">
    <source>
        <dbReference type="Proteomes" id="UP000441336"/>
    </source>
</evidence>
<comment type="similarity">
    <text evidence="4">Belongs to the major facilitator superfamily. EmrB family.</text>
</comment>
<evidence type="ECO:0000256" key="5">
    <source>
        <dbReference type="ARBA" id="ARBA00022448"/>
    </source>
</evidence>
<accession>A0A7K1TGP7</accession>
<feature type="transmembrane region" description="Helical" evidence="10">
    <location>
        <begin position="75"/>
        <end position="98"/>
    </location>
</feature>
<dbReference type="CDD" id="cd17503">
    <property type="entry name" value="MFS_LmrB_MDR_like"/>
    <property type="match status" value="1"/>
</dbReference>
<keyword evidence="9 10" id="KW-0472">Membrane</keyword>
<dbReference type="Pfam" id="PF07690">
    <property type="entry name" value="MFS_1"/>
    <property type="match status" value="1"/>
</dbReference>
<keyword evidence="5" id="KW-0813">Transport</keyword>
<dbReference type="GO" id="GO:0005886">
    <property type="term" value="C:plasma membrane"/>
    <property type="evidence" value="ECO:0007669"/>
    <property type="project" value="UniProtKB-SubCell"/>
</dbReference>
<dbReference type="EMBL" id="WQKZ01000003">
    <property type="protein sequence ID" value="MVN77586.1"/>
    <property type="molecule type" value="Genomic_DNA"/>
</dbReference>
<keyword evidence="7 10" id="KW-0812">Transmembrane</keyword>
<dbReference type="AlphaFoldDB" id="A0A7K1TGP7"/>